<dbReference type="InterPro" id="IPR036026">
    <property type="entry name" value="Seven-hairpin_glycosidases"/>
</dbReference>
<evidence type="ECO:0000256" key="5">
    <source>
        <dbReference type="ARBA" id="ARBA00023157"/>
    </source>
</evidence>
<comment type="pathway">
    <text evidence="2">Protein modification; protein glycosylation.</text>
</comment>
<dbReference type="EMBL" id="LAEV01000595">
    <property type="protein sequence ID" value="KKA29987.1"/>
    <property type="molecule type" value="Genomic_DNA"/>
</dbReference>
<evidence type="ECO:0000256" key="6">
    <source>
        <dbReference type="PIRSR" id="PIRSR601382-1"/>
    </source>
</evidence>
<dbReference type="GO" id="GO:0005783">
    <property type="term" value="C:endoplasmic reticulum"/>
    <property type="evidence" value="ECO:0007669"/>
    <property type="project" value="TreeGrafter"/>
</dbReference>
<keyword evidence="10" id="KW-1133">Transmembrane helix</keyword>
<keyword evidence="4 9" id="KW-0378">Hydrolase</keyword>
<feature type="active site" evidence="6">
    <location>
        <position position="482"/>
    </location>
</feature>
<evidence type="ECO:0000313" key="12">
    <source>
        <dbReference type="Proteomes" id="UP000033483"/>
    </source>
</evidence>
<dbReference type="OrthoDB" id="8118055at2759"/>
<evidence type="ECO:0000256" key="10">
    <source>
        <dbReference type="SAM" id="Phobius"/>
    </source>
</evidence>
<evidence type="ECO:0000256" key="8">
    <source>
        <dbReference type="PIRSR" id="PIRSR601382-3"/>
    </source>
</evidence>
<evidence type="ECO:0000256" key="2">
    <source>
        <dbReference type="ARBA" id="ARBA00004922"/>
    </source>
</evidence>
<keyword evidence="12" id="KW-1185">Reference proteome</keyword>
<gene>
    <name evidence="11" type="ORF">TD95_002996</name>
</gene>
<accession>A0A0F4ZHH4</accession>
<feature type="active site" description="Proton donor" evidence="6">
    <location>
        <position position="435"/>
    </location>
</feature>
<dbReference type="GO" id="GO:0036503">
    <property type="term" value="P:ERAD pathway"/>
    <property type="evidence" value="ECO:0007669"/>
    <property type="project" value="UniProtKB-ARBA"/>
</dbReference>
<keyword evidence="9" id="KW-0326">Glycosidase</keyword>
<dbReference type="UniPathway" id="UPA00378"/>
<feature type="binding site" evidence="7">
    <location>
        <position position="568"/>
    </location>
    <ligand>
        <name>Ca(2+)</name>
        <dbReference type="ChEBI" id="CHEBI:29108"/>
    </ligand>
</feature>
<dbReference type="GO" id="GO:0016020">
    <property type="term" value="C:membrane"/>
    <property type="evidence" value="ECO:0007669"/>
    <property type="project" value="InterPro"/>
</dbReference>
<dbReference type="Pfam" id="PF01532">
    <property type="entry name" value="Glyco_hydro_47"/>
    <property type="match status" value="1"/>
</dbReference>
<dbReference type="GO" id="GO:0005509">
    <property type="term" value="F:calcium ion binding"/>
    <property type="evidence" value="ECO:0007669"/>
    <property type="project" value="InterPro"/>
</dbReference>
<keyword evidence="7" id="KW-0106">Calcium</keyword>
<feature type="active site" evidence="6">
    <location>
        <position position="314"/>
    </location>
</feature>
<dbReference type="InterPro" id="IPR001382">
    <property type="entry name" value="Glyco_hydro_47"/>
</dbReference>
<dbReference type="InterPro" id="IPR050749">
    <property type="entry name" value="Glycosyl_Hydrolase_47"/>
</dbReference>
<evidence type="ECO:0000256" key="9">
    <source>
        <dbReference type="RuleBase" id="RU361193"/>
    </source>
</evidence>
<organism evidence="11 12">
    <name type="scientific">Thielaviopsis punctulata</name>
    <dbReference type="NCBI Taxonomy" id="72032"/>
    <lineage>
        <taxon>Eukaryota</taxon>
        <taxon>Fungi</taxon>
        <taxon>Dikarya</taxon>
        <taxon>Ascomycota</taxon>
        <taxon>Pezizomycotina</taxon>
        <taxon>Sordariomycetes</taxon>
        <taxon>Hypocreomycetidae</taxon>
        <taxon>Microascales</taxon>
        <taxon>Ceratocystidaceae</taxon>
        <taxon>Thielaviopsis</taxon>
    </lineage>
</organism>
<comment type="similarity">
    <text evidence="3 9">Belongs to the glycosyl hydrolase 47 family.</text>
</comment>
<dbReference type="Proteomes" id="UP000033483">
    <property type="component" value="Unassembled WGS sequence"/>
</dbReference>
<evidence type="ECO:0000256" key="1">
    <source>
        <dbReference type="ARBA" id="ARBA00001913"/>
    </source>
</evidence>
<keyword evidence="7" id="KW-0479">Metal-binding</keyword>
<feature type="transmembrane region" description="Helical" evidence="10">
    <location>
        <begin position="9"/>
        <end position="27"/>
    </location>
</feature>
<evidence type="ECO:0000256" key="4">
    <source>
        <dbReference type="ARBA" id="ARBA00022801"/>
    </source>
</evidence>
<feature type="disulfide bond" evidence="8">
    <location>
        <begin position="391"/>
        <end position="420"/>
    </location>
</feature>
<dbReference type="InterPro" id="IPR012341">
    <property type="entry name" value="6hp_glycosidase-like_sf"/>
</dbReference>
<dbReference type="SUPFAM" id="SSF48225">
    <property type="entry name" value="Seven-hairpin glycosidases"/>
    <property type="match status" value="1"/>
</dbReference>
<reference evidence="11 12" key="1">
    <citation type="submission" date="2015-03" db="EMBL/GenBank/DDBJ databases">
        <authorList>
            <person name="Radwan O."/>
            <person name="Al-Naeli F.A."/>
            <person name="Rendon G.A."/>
            <person name="Fields C."/>
        </authorList>
    </citation>
    <scope>NUCLEOTIDE SEQUENCE [LARGE SCALE GENOMIC DNA]</scope>
    <source>
        <strain evidence="11">CR-DP1</strain>
    </source>
</reference>
<keyword evidence="10" id="KW-0812">Transmembrane</keyword>
<evidence type="ECO:0000313" key="11">
    <source>
        <dbReference type="EMBL" id="KKA29987.1"/>
    </source>
</evidence>
<feature type="active site" description="Proton donor" evidence="6">
    <location>
        <position position="178"/>
    </location>
</feature>
<protein>
    <recommendedName>
        <fullName evidence="9">alpha-1,2-Mannosidase</fullName>
        <ecNumber evidence="9">3.2.1.-</ecNumber>
    </recommendedName>
</protein>
<dbReference type="PANTHER" id="PTHR11742:SF89">
    <property type="entry name" value="ALPHA-1,2-MANNOSIDASE"/>
    <property type="match status" value="1"/>
</dbReference>
<proteinExistence type="inferred from homology"/>
<comment type="cofactor">
    <cofactor evidence="1 7">
        <name>Ca(2+)</name>
        <dbReference type="ChEBI" id="CHEBI:29108"/>
    </cofactor>
</comment>
<dbReference type="EC" id="3.2.1.-" evidence="9"/>
<dbReference type="PRINTS" id="PR00747">
    <property type="entry name" value="GLYHDRLASE47"/>
</dbReference>
<dbReference type="GO" id="GO:0004571">
    <property type="term" value="F:mannosyl-oligosaccharide 1,2-alpha-mannosidase activity"/>
    <property type="evidence" value="ECO:0007669"/>
    <property type="project" value="InterPro"/>
</dbReference>
<name>A0A0F4ZHH4_9PEZI</name>
<dbReference type="PANTHER" id="PTHR11742">
    <property type="entry name" value="MANNOSYL-OLIGOSACCHARIDE ALPHA-1,2-MANNOSIDASE-RELATED"/>
    <property type="match status" value="1"/>
</dbReference>
<dbReference type="Gene3D" id="1.50.10.10">
    <property type="match status" value="1"/>
</dbReference>
<dbReference type="AlphaFoldDB" id="A0A0F4ZHH4"/>
<keyword evidence="5 8" id="KW-1015">Disulfide bond</keyword>
<comment type="caution">
    <text evidence="11">The sequence shown here is derived from an EMBL/GenBank/DDBJ whole genome shotgun (WGS) entry which is preliminary data.</text>
</comment>
<evidence type="ECO:0000256" key="7">
    <source>
        <dbReference type="PIRSR" id="PIRSR601382-2"/>
    </source>
</evidence>
<dbReference type="GO" id="GO:0005975">
    <property type="term" value="P:carbohydrate metabolic process"/>
    <property type="evidence" value="ECO:0007669"/>
    <property type="project" value="InterPro"/>
</dbReference>
<keyword evidence="10" id="KW-0472">Membrane</keyword>
<evidence type="ECO:0000256" key="3">
    <source>
        <dbReference type="ARBA" id="ARBA00007658"/>
    </source>
</evidence>
<sequence>MLRLRLRPVLLGVFALSLFLYGFYFYHDASTAYRDARTYLFVPSSYDWAAHPLAFPIPPAEMAVPPSGRPRRLPAVQHAWTKAQAMQHARASADMRAAVVNAFRKTYASYERLAFGHDELAPLSGQPKDPFSGWGATIVDSLDTIWLMNLRDEWERAVNFVAGIDWNKSTTSSCNLFETGIRYLGGLLSAYELSGERVLLRKAVELGDMMYAAFDNELHLPRGRFTWTDLKAGKVTPLEKQSMAGIGSFTLEFTKLSLLTKNNKYYDVVDRITRHFARTQNDTLVPGLWPVHINAAANFSVADGTAFHFGASADSAYEYFPKMHALLAGQEPLYESLYKTSTDAGIKHLVYRPMLPEEDNVLFMGALSVSHTDDGKKLVYGFAPTMNHLTCFVGGMMLLGGKLINDVEHVRVGEKLALGCASAYNLVSPSHIMPESATFIKCPSLDSCPWDEALWADSVKGTTPPPRGFRSVVDPKYILRPEAIESIFVLWRTTGDQRLLHMAEGMWTAISRACEGETAFASLRDVTQSTVERVDSMESFFLAETLKYFFLIYSNPNVISLDEWVLNTEAHPLRREKPRGS</sequence>